<keyword evidence="1" id="KW-0540">Nuclease</keyword>
<feature type="region of interest" description="Disordered" evidence="3">
    <location>
        <begin position="942"/>
        <end position="963"/>
    </location>
</feature>
<dbReference type="RefSeq" id="XP_056516905.1">
    <property type="nucleotide sequence ID" value="XM_056670532.1"/>
</dbReference>
<evidence type="ECO:0000256" key="1">
    <source>
        <dbReference type="ARBA" id="ARBA00022722"/>
    </source>
</evidence>
<dbReference type="Proteomes" id="UP001149079">
    <property type="component" value="Unassembled WGS sequence"/>
</dbReference>
<feature type="compositionally biased region" description="Polar residues" evidence="3">
    <location>
        <begin position="942"/>
        <end position="953"/>
    </location>
</feature>
<evidence type="ECO:0000313" key="6">
    <source>
        <dbReference type="Proteomes" id="UP001149079"/>
    </source>
</evidence>
<dbReference type="GO" id="GO:0005737">
    <property type="term" value="C:cytoplasm"/>
    <property type="evidence" value="ECO:0007669"/>
    <property type="project" value="TreeGrafter"/>
</dbReference>
<keyword evidence="6" id="KW-1185">Reference proteome</keyword>
<reference evidence="5" key="2">
    <citation type="journal article" date="2023" name="IMA Fungus">
        <title>Comparative genomic study of the Penicillium genus elucidates a diverse pangenome and 15 lateral gene transfer events.</title>
        <authorList>
            <person name="Petersen C."/>
            <person name="Sorensen T."/>
            <person name="Nielsen M.R."/>
            <person name="Sondergaard T.E."/>
            <person name="Sorensen J.L."/>
            <person name="Fitzpatrick D.A."/>
            <person name="Frisvad J.C."/>
            <person name="Nielsen K.L."/>
        </authorList>
    </citation>
    <scope>NUCLEOTIDE SEQUENCE</scope>
    <source>
        <strain evidence="5">IBT 22155</strain>
    </source>
</reference>
<feature type="compositionally biased region" description="Polar residues" evidence="3">
    <location>
        <begin position="57"/>
        <end position="69"/>
    </location>
</feature>
<protein>
    <recommendedName>
        <fullName evidence="4">3'-5' exonuclease domain-containing protein</fullName>
    </recommendedName>
</protein>
<dbReference type="EMBL" id="JAPQKL010000008">
    <property type="protein sequence ID" value="KAJ5120401.1"/>
    <property type="molecule type" value="Genomic_DNA"/>
</dbReference>
<organism evidence="5 6">
    <name type="scientific">Penicillium bovifimosum</name>
    <dbReference type="NCBI Taxonomy" id="126998"/>
    <lineage>
        <taxon>Eukaryota</taxon>
        <taxon>Fungi</taxon>
        <taxon>Dikarya</taxon>
        <taxon>Ascomycota</taxon>
        <taxon>Pezizomycotina</taxon>
        <taxon>Eurotiomycetes</taxon>
        <taxon>Eurotiomycetidae</taxon>
        <taxon>Eurotiales</taxon>
        <taxon>Aspergillaceae</taxon>
        <taxon>Penicillium</taxon>
    </lineage>
</organism>
<feature type="region of interest" description="Disordered" evidence="3">
    <location>
        <begin position="674"/>
        <end position="835"/>
    </location>
</feature>
<dbReference type="Gene3D" id="3.30.420.10">
    <property type="entry name" value="Ribonuclease H-like superfamily/Ribonuclease H"/>
    <property type="match status" value="1"/>
</dbReference>
<feature type="region of interest" description="Disordered" evidence="3">
    <location>
        <begin position="57"/>
        <end position="114"/>
    </location>
</feature>
<dbReference type="InterPro" id="IPR051132">
    <property type="entry name" value="3-5_Exonuclease_domain"/>
</dbReference>
<reference evidence="5" key="1">
    <citation type="submission" date="2022-11" db="EMBL/GenBank/DDBJ databases">
        <authorList>
            <person name="Petersen C."/>
        </authorList>
    </citation>
    <scope>NUCLEOTIDE SEQUENCE</scope>
    <source>
        <strain evidence="5">IBT 22155</strain>
    </source>
</reference>
<feature type="compositionally biased region" description="Polar residues" evidence="3">
    <location>
        <begin position="744"/>
        <end position="753"/>
    </location>
</feature>
<dbReference type="SUPFAM" id="SSF53098">
    <property type="entry name" value="Ribonuclease H-like"/>
    <property type="match status" value="1"/>
</dbReference>
<gene>
    <name evidence="5" type="ORF">N7515_009789</name>
</gene>
<comment type="caution">
    <text evidence="5">The sequence shown here is derived from an EMBL/GenBank/DDBJ whole genome shotgun (WGS) entry which is preliminary data.</text>
</comment>
<dbReference type="InterPro" id="IPR012337">
    <property type="entry name" value="RNaseH-like_sf"/>
</dbReference>
<feature type="compositionally biased region" description="Acidic residues" evidence="3">
    <location>
        <begin position="84"/>
        <end position="93"/>
    </location>
</feature>
<dbReference type="GeneID" id="81409703"/>
<dbReference type="PANTHER" id="PTHR13620">
    <property type="entry name" value="3-5 EXONUCLEASE"/>
    <property type="match status" value="1"/>
</dbReference>
<keyword evidence="2" id="KW-0378">Hydrolase</keyword>
<evidence type="ECO:0000256" key="3">
    <source>
        <dbReference type="SAM" id="MobiDB-lite"/>
    </source>
</evidence>
<dbReference type="CDD" id="cd06141">
    <property type="entry name" value="WRN_exo"/>
    <property type="match status" value="1"/>
</dbReference>
<dbReference type="AlphaFoldDB" id="A0A9W9GHL5"/>
<dbReference type="InterPro" id="IPR002562">
    <property type="entry name" value="3'-5'_exonuclease_dom"/>
</dbReference>
<feature type="compositionally biased region" description="Polar residues" evidence="3">
    <location>
        <begin position="778"/>
        <end position="793"/>
    </location>
</feature>
<dbReference type="SMART" id="SM00474">
    <property type="entry name" value="35EXOc"/>
    <property type="match status" value="1"/>
</dbReference>
<evidence type="ECO:0000256" key="2">
    <source>
        <dbReference type="ARBA" id="ARBA00022801"/>
    </source>
</evidence>
<dbReference type="OrthoDB" id="1920326at2759"/>
<evidence type="ECO:0000259" key="4">
    <source>
        <dbReference type="SMART" id="SM00474"/>
    </source>
</evidence>
<dbReference type="PANTHER" id="PTHR13620:SF104">
    <property type="entry name" value="EXONUCLEASE 3'-5' DOMAIN-CONTAINING PROTEIN 2"/>
    <property type="match status" value="1"/>
</dbReference>
<name>A0A9W9GHL5_9EURO</name>
<dbReference type="GO" id="GO:0003676">
    <property type="term" value="F:nucleic acid binding"/>
    <property type="evidence" value="ECO:0007669"/>
    <property type="project" value="InterPro"/>
</dbReference>
<dbReference type="Pfam" id="PF01612">
    <property type="entry name" value="DNA_pol_A_exo1"/>
    <property type="match status" value="1"/>
</dbReference>
<feature type="domain" description="3'-5' exonuclease" evidence="4">
    <location>
        <begin position="1026"/>
        <end position="1216"/>
    </location>
</feature>
<evidence type="ECO:0000313" key="5">
    <source>
        <dbReference type="EMBL" id="KAJ5120401.1"/>
    </source>
</evidence>
<sequence length="1251" mass="142739">MPSRPHLLACRKIRFPITSNSGTSITYKAQRTDASEWCGAHSCTRFSPQLRCASSPRAISSYSRPSVAQSKRHFSNTTRKDGSIWDEDDDELPEPPPARRTPSRPIRARPTVHKDVSDLVRARVDGSARRSQRKDIEKQFNLLVSYQVMVGSFIQLKYQHLDDKLSELIDVNKGLQAEWKSLSVTFQKRISDAMSRITKKVLQAERTTHGYVDEWAMLSTRIESRYIEMIADTRDQVLQAEKTTQKYAQEVTRLSSSILGLNRIQAAVTESEEVCRLIDHDFCRTVFYMIPEWKSKLKRFDQNIRQWRKPVRAARIKHLSEQVHCSERSISRLRETLNNEYRARKAARDRIDRVLAQGDLVHKTYSQLKASHQRITFSTICRLCGELSRSENIRPLDQHRFLEFASVIADGRNVLHSRLHAYRSNWLQNQWDAHPLRQSQAWDLRGITNAIAREVGDLGSHNVMNQIALASPNKIGFIRRNTLQLSHSLYSVYRPIWKQRPARSPELPIYWRQLDVLGPFQIVNFASWRIGEEAMYLLNTLKGRGGDLWSWVPSTTLTHTMDKLHQWCATDHDHRSEFRREFTNYRHLNWLRLRSETTLHSMGEPVYLAGKFEVRNPLSQDARRFGEWTRTMGELITDGYVAQLAMITTPEQWNEIYRKLELLATTKSRVENLGSSKAWRKRKKGRREPGSPGVAPVSQPSRGSAEVTSRRPWGLPPPPLESSPEQPADTASMLPKLGARERSSTLATNNGSQEESHLQHKPSTTAWKKARKFANGHQPESNFFSGNPTTNQDGHGHSRTVFTPRAAPWATTRRFSNEHHPESSPSPIKPTGQKYKPLASQADSINPHGVAQQVQRVLSPTVTRYRDQSDSLGAASKKKELAEQAFDFLFAKGPPHTIPKVSSGYRRRLGRIRNKSHVAATRLRKHSLTPGGNVTREYSTSVSVYETKSQSESANDDSLRERPLEHDMSSFSNAENGHRRGFSEANFPPDEAVPPAEIEPNADNLTMPQFWTHSSQQSPNGQKPIVHYCRTLQSTEQTMQHFLESKVIGFDLEWKAQASGSDSVQSNVSLIQIANEERIALFQVALFKPARSLEDLVSPSLKRLIESPDVIKVGVAIKADCTRLRKYLGIDARATFELSHLFKLVKYGRDNPKLVNKRGVNLSDQMREHFGLPLEKSDDVRCGDWSRALNYRQVQYAATDPYACLRLFHIMEAKRLAIDPTPPRPAYAELNQPIILPLGQKVIEDEKEPLI</sequence>
<dbReference type="InterPro" id="IPR036397">
    <property type="entry name" value="RNaseH_sf"/>
</dbReference>
<dbReference type="GO" id="GO:0005634">
    <property type="term" value="C:nucleus"/>
    <property type="evidence" value="ECO:0007669"/>
    <property type="project" value="TreeGrafter"/>
</dbReference>
<dbReference type="GO" id="GO:0008408">
    <property type="term" value="F:3'-5' exonuclease activity"/>
    <property type="evidence" value="ECO:0007669"/>
    <property type="project" value="InterPro"/>
</dbReference>
<dbReference type="GO" id="GO:0006139">
    <property type="term" value="P:nucleobase-containing compound metabolic process"/>
    <property type="evidence" value="ECO:0007669"/>
    <property type="project" value="InterPro"/>
</dbReference>
<dbReference type="FunFam" id="3.30.420.10:FF:000100">
    <property type="entry name" value="3'-5' exonuclease/helicase (Wrn), putative"/>
    <property type="match status" value="1"/>
</dbReference>
<accession>A0A9W9GHL5</accession>
<proteinExistence type="predicted"/>